<comment type="caution">
    <text evidence="4">The sequence shown here is derived from an EMBL/GenBank/DDBJ whole genome shotgun (WGS) entry which is preliminary data.</text>
</comment>
<feature type="compositionally biased region" description="Gly residues" evidence="2">
    <location>
        <begin position="87"/>
        <end position="114"/>
    </location>
</feature>
<dbReference type="GO" id="GO:0003723">
    <property type="term" value="F:RNA binding"/>
    <property type="evidence" value="ECO:0007669"/>
    <property type="project" value="UniProtKB-KW"/>
</dbReference>
<dbReference type="InterPro" id="IPR048289">
    <property type="entry name" value="RRM2_NsCP33-like"/>
</dbReference>
<dbReference type="InterPro" id="IPR012677">
    <property type="entry name" value="Nucleotide-bd_a/b_plait_sf"/>
</dbReference>
<dbReference type="AlphaFoldDB" id="A0A0G0S972"/>
<dbReference type="Pfam" id="PF00076">
    <property type="entry name" value="RRM_1"/>
    <property type="match status" value="1"/>
</dbReference>
<dbReference type="SUPFAM" id="SSF54928">
    <property type="entry name" value="RNA-binding domain, RBD"/>
    <property type="match status" value="1"/>
</dbReference>
<dbReference type="Gene3D" id="3.30.70.330">
    <property type="match status" value="1"/>
</dbReference>
<protein>
    <submittedName>
        <fullName evidence="4">RNP-1 like protein RNA-binding protein</fullName>
    </submittedName>
</protein>
<sequence length="114" mass="11916">MAKRLFVGGLPYTATDQELKDFFSSVGEVTSATVIVDKYTSQGKGFGFVEYADDANADKAIQTLNGTEMGGRKIVVNEARPREERPSGGGGYDRSGGGYGGGRGGGGRGGGKRW</sequence>
<reference evidence="4 5" key="1">
    <citation type="journal article" date="2015" name="Nature">
        <title>rRNA introns, odd ribosomes, and small enigmatic genomes across a large radiation of phyla.</title>
        <authorList>
            <person name="Brown C.T."/>
            <person name="Hug L.A."/>
            <person name="Thomas B.C."/>
            <person name="Sharon I."/>
            <person name="Castelle C.J."/>
            <person name="Singh A."/>
            <person name="Wilkins M.J."/>
            <person name="Williams K.H."/>
            <person name="Banfield J.F."/>
        </authorList>
    </citation>
    <scope>NUCLEOTIDE SEQUENCE [LARGE SCALE GENOMIC DNA]</scope>
</reference>
<proteinExistence type="predicted"/>
<dbReference type="InterPro" id="IPR052462">
    <property type="entry name" value="SLIRP/GR-RBP-like"/>
</dbReference>
<feature type="domain" description="RRM" evidence="3">
    <location>
        <begin position="3"/>
        <end position="81"/>
    </location>
</feature>
<evidence type="ECO:0000259" key="3">
    <source>
        <dbReference type="PROSITE" id="PS50102"/>
    </source>
</evidence>
<dbReference type="CDD" id="cd21608">
    <property type="entry name" value="RRM2_NsCP33_like"/>
    <property type="match status" value="1"/>
</dbReference>
<feature type="region of interest" description="Disordered" evidence="2">
    <location>
        <begin position="72"/>
        <end position="114"/>
    </location>
</feature>
<gene>
    <name evidence="4" type="ORF">UU02_C0058G0001</name>
</gene>
<dbReference type="EMBL" id="LBZA01000058">
    <property type="protein sequence ID" value="KKR61513.1"/>
    <property type="molecule type" value="Genomic_DNA"/>
</dbReference>
<organism evidence="4 5">
    <name type="scientific">Candidatus Woesebacteria bacterium GW2011_GWA1_40_43</name>
    <dbReference type="NCBI Taxonomy" id="1618553"/>
    <lineage>
        <taxon>Bacteria</taxon>
        <taxon>Candidatus Woeseibacteriota</taxon>
    </lineage>
</organism>
<accession>A0A0G0S972</accession>
<dbReference type="InterPro" id="IPR000504">
    <property type="entry name" value="RRM_dom"/>
</dbReference>
<keyword evidence="1" id="KW-0694">RNA-binding</keyword>
<dbReference type="SMART" id="SM00360">
    <property type="entry name" value="RRM"/>
    <property type="match status" value="1"/>
</dbReference>
<evidence type="ECO:0000313" key="5">
    <source>
        <dbReference type="Proteomes" id="UP000034293"/>
    </source>
</evidence>
<dbReference type="Proteomes" id="UP000034293">
    <property type="component" value="Unassembled WGS sequence"/>
</dbReference>
<dbReference type="PROSITE" id="PS50102">
    <property type="entry name" value="RRM"/>
    <property type="match status" value="1"/>
</dbReference>
<dbReference type="InterPro" id="IPR035979">
    <property type="entry name" value="RBD_domain_sf"/>
</dbReference>
<evidence type="ECO:0000313" key="4">
    <source>
        <dbReference type="EMBL" id="KKR61513.1"/>
    </source>
</evidence>
<evidence type="ECO:0000256" key="2">
    <source>
        <dbReference type="SAM" id="MobiDB-lite"/>
    </source>
</evidence>
<name>A0A0G0S972_9BACT</name>
<evidence type="ECO:0000256" key="1">
    <source>
        <dbReference type="ARBA" id="ARBA00022884"/>
    </source>
</evidence>
<dbReference type="PANTHER" id="PTHR48027">
    <property type="entry name" value="HETEROGENEOUS NUCLEAR RIBONUCLEOPROTEIN 87F-RELATED"/>
    <property type="match status" value="1"/>
</dbReference>